<keyword evidence="6" id="KW-0472">Membrane</keyword>
<feature type="compositionally biased region" description="Low complexity" evidence="5">
    <location>
        <begin position="151"/>
        <end position="164"/>
    </location>
</feature>
<dbReference type="GO" id="GO:0005576">
    <property type="term" value="C:extracellular region"/>
    <property type="evidence" value="ECO:0007669"/>
    <property type="project" value="UniProtKB-SubCell"/>
</dbReference>
<feature type="signal peptide" evidence="7">
    <location>
        <begin position="1"/>
        <end position="17"/>
    </location>
</feature>
<feature type="compositionally biased region" description="Polar residues" evidence="5">
    <location>
        <begin position="20"/>
        <end position="38"/>
    </location>
</feature>
<sequence length="254" mass="25215">MKIIAFLALALATRVVAQSASTEPETGPESSASPVFTQSDPPISETPTPTISGPRDTETSTTSITLPTPSATSPVGGGATCVQSCLAKAASQAGCTSSADVPCICQSRIYASTAQSCFSDSACENGASQSAIGDYGTVCRNGNTSSETNQSSRPTSPIPSRTKSYSGRLASPTTQTIVITSGAVVTLPGGSATTIVSGYTTTRTGQAGDFADGGAMTPDPGAGNGATVTRPTVWGYGGGLVVLGIIGGALVFLN</sequence>
<evidence type="ECO:0000259" key="8">
    <source>
        <dbReference type="Pfam" id="PF05730"/>
    </source>
</evidence>
<evidence type="ECO:0000256" key="3">
    <source>
        <dbReference type="ARBA" id="ARBA00022729"/>
    </source>
</evidence>
<dbReference type="InterPro" id="IPR008427">
    <property type="entry name" value="Extracellular_membr_CFEM_dom"/>
</dbReference>
<feature type="domain" description="CFEM" evidence="8">
    <location>
        <begin position="80"/>
        <end position="139"/>
    </location>
</feature>
<dbReference type="Pfam" id="PF05730">
    <property type="entry name" value="CFEM"/>
    <property type="match status" value="1"/>
</dbReference>
<name>A0A8H3E873_9AGAM</name>
<feature type="region of interest" description="Disordered" evidence="5">
    <location>
        <begin position="143"/>
        <end position="169"/>
    </location>
</feature>
<dbReference type="EMBL" id="CAJNJQ010003852">
    <property type="protein sequence ID" value="CAE7205707.1"/>
    <property type="molecule type" value="Genomic_DNA"/>
</dbReference>
<evidence type="ECO:0000256" key="4">
    <source>
        <dbReference type="ARBA" id="ARBA00023157"/>
    </source>
</evidence>
<comment type="subcellular location">
    <subcellularLocation>
        <location evidence="1">Secreted</location>
    </subcellularLocation>
</comment>
<evidence type="ECO:0000256" key="1">
    <source>
        <dbReference type="ARBA" id="ARBA00004613"/>
    </source>
</evidence>
<keyword evidence="3 7" id="KW-0732">Signal</keyword>
<dbReference type="Proteomes" id="UP000663827">
    <property type="component" value="Unassembled WGS sequence"/>
</dbReference>
<keyword evidence="2" id="KW-0964">Secreted</keyword>
<feature type="transmembrane region" description="Helical" evidence="6">
    <location>
        <begin position="233"/>
        <end position="253"/>
    </location>
</feature>
<proteinExistence type="predicted"/>
<feature type="chain" id="PRO_5034067142" description="CFEM domain-containing protein" evidence="7">
    <location>
        <begin position="18"/>
        <end position="254"/>
    </location>
</feature>
<evidence type="ECO:0000313" key="10">
    <source>
        <dbReference type="Proteomes" id="UP000663827"/>
    </source>
</evidence>
<keyword evidence="6" id="KW-1133">Transmembrane helix</keyword>
<accession>A0A8H3E873</accession>
<evidence type="ECO:0000256" key="7">
    <source>
        <dbReference type="SAM" id="SignalP"/>
    </source>
</evidence>
<evidence type="ECO:0000256" key="5">
    <source>
        <dbReference type="SAM" id="MobiDB-lite"/>
    </source>
</evidence>
<keyword evidence="6" id="KW-0812">Transmembrane</keyword>
<gene>
    <name evidence="9" type="ORF">RDB_LOCUS143387</name>
</gene>
<feature type="compositionally biased region" description="Low complexity" evidence="5">
    <location>
        <begin position="39"/>
        <end position="74"/>
    </location>
</feature>
<comment type="caution">
    <text evidence="9">The sequence shown here is derived from an EMBL/GenBank/DDBJ whole genome shotgun (WGS) entry which is preliminary data.</text>
</comment>
<feature type="region of interest" description="Disordered" evidence="5">
    <location>
        <begin position="20"/>
        <end position="76"/>
    </location>
</feature>
<evidence type="ECO:0000256" key="6">
    <source>
        <dbReference type="SAM" id="Phobius"/>
    </source>
</evidence>
<organism evidence="9 10">
    <name type="scientific">Rhizoctonia solani</name>
    <dbReference type="NCBI Taxonomy" id="456999"/>
    <lineage>
        <taxon>Eukaryota</taxon>
        <taxon>Fungi</taxon>
        <taxon>Dikarya</taxon>
        <taxon>Basidiomycota</taxon>
        <taxon>Agaricomycotina</taxon>
        <taxon>Agaricomycetes</taxon>
        <taxon>Cantharellales</taxon>
        <taxon>Ceratobasidiaceae</taxon>
        <taxon>Rhizoctonia</taxon>
    </lineage>
</organism>
<reference evidence="9" key="1">
    <citation type="submission" date="2021-01" db="EMBL/GenBank/DDBJ databases">
        <authorList>
            <person name="Kaushik A."/>
        </authorList>
    </citation>
    <scope>NUCLEOTIDE SEQUENCE</scope>
    <source>
        <strain evidence="9">AG5</strain>
    </source>
</reference>
<evidence type="ECO:0000313" key="9">
    <source>
        <dbReference type="EMBL" id="CAE7205707.1"/>
    </source>
</evidence>
<keyword evidence="4" id="KW-1015">Disulfide bond</keyword>
<protein>
    <recommendedName>
        <fullName evidence="8">CFEM domain-containing protein</fullName>
    </recommendedName>
</protein>
<dbReference type="AlphaFoldDB" id="A0A8H3E873"/>
<evidence type="ECO:0000256" key="2">
    <source>
        <dbReference type="ARBA" id="ARBA00022525"/>
    </source>
</evidence>